<keyword evidence="10" id="KW-1185">Reference proteome</keyword>
<keyword evidence="6 8" id="KW-1133">Transmembrane helix</keyword>
<dbReference type="AlphaFoldDB" id="A0AAU9CA13"/>
<evidence type="ECO:0000256" key="1">
    <source>
        <dbReference type="ARBA" id="ARBA00004651"/>
    </source>
</evidence>
<keyword evidence="8" id="KW-0769">Symport</keyword>
<gene>
    <name evidence="9" type="ORF">FUAX_13260</name>
</gene>
<dbReference type="PRINTS" id="PR00175">
    <property type="entry name" value="NAALASMPORT"/>
</dbReference>
<feature type="transmembrane region" description="Helical" evidence="8">
    <location>
        <begin position="222"/>
        <end position="240"/>
    </location>
</feature>
<dbReference type="KEGG" id="fax:FUAX_13260"/>
<feature type="transmembrane region" description="Helical" evidence="8">
    <location>
        <begin position="186"/>
        <end position="210"/>
    </location>
</feature>
<feature type="transmembrane region" description="Helical" evidence="8">
    <location>
        <begin position="147"/>
        <end position="166"/>
    </location>
</feature>
<feature type="transmembrane region" description="Helical" evidence="8">
    <location>
        <begin position="496"/>
        <end position="513"/>
    </location>
</feature>
<dbReference type="GO" id="GO:0005886">
    <property type="term" value="C:plasma membrane"/>
    <property type="evidence" value="ECO:0007669"/>
    <property type="project" value="UniProtKB-SubCell"/>
</dbReference>
<keyword evidence="5 8" id="KW-0812">Transmembrane</keyword>
<feature type="transmembrane region" description="Helical" evidence="8">
    <location>
        <begin position="252"/>
        <end position="275"/>
    </location>
</feature>
<evidence type="ECO:0000313" key="10">
    <source>
        <dbReference type="Proteomes" id="UP001348817"/>
    </source>
</evidence>
<feature type="transmembrane region" description="Helical" evidence="8">
    <location>
        <begin position="66"/>
        <end position="91"/>
    </location>
</feature>
<dbReference type="PANTHER" id="PTHR30330:SF3">
    <property type="entry name" value="TRANSCRIPTIONAL REGULATOR, LRP FAMILY"/>
    <property type="match status" value="1"/>
</dbReference>
<feature type="transmembrane region" description="Helical" evidence="8">
    <location>
        <begin position="20"/>
        <end position="45"/>
    </location>
</feature>
<evidence type="ECO:0000256" key="3">
    <source>
        <dbReference type="ARBA" id="ARBA00022448"/>
    </source>
</evidence>
<comment type="subcellular location">
    <subcellularLocation>
        <location evidence="1 8">Cell membrane</location>
        <topology evidence="1 8">Multi-pass membrane protein</topology>
    </subcellularLocation>
</comment>
<evidence type="ECO:0000256" key="5">
    <source>
        <dbReference type="ARBA" id="ARBA00022692"/>
    </source>
</evidence>
<reference evidence="9 10" key="1">
    <citation type="submission" date="2021-12" db="EMBL/GenBank/DDBJ databases">
        <title>Genome sequencing of bacteria with rrn-lacking chromosome and rrn-plasmid.</title>
        <authorList>
            <person name="Anda M."/>
            <person name="Iwasaki W."/>
        </authorList>
    </citation>
    <scope>NUCLEOTIDE SEQUENCE [LARGE SCALE GENOMIC DNA]</scope>
    <source>
        <strain evidence="9 10">DSM 100852</strain>
    </source>
</reference>
<feature type="transmembrane region" description="Helical" evidence="8">
    <location>
        <begin position="97"/>
        <end position="114"/>
    </location>
</feature>
<feature type="transmembrane region" description="Helical" evidence="8">
    <location>
        <begin position="463"/>
        <end position="484"/>
    </location>
</feature>
<name>A0AAU9CA13_9BACT</name>
<evidence type="ECO:0000256" key="4">
    <source>
        <dbReference type="ARBA" id="ARBA00022475"/>
    </source>
</evidence>
<protein>
    <submittedName>
        <fullName evidence="9">Amino acid transporter</fullName>
    </submittedName>
</protein>
<dbReference type="GO" id="GO:0005283">
    <property type="term" value="F:amino acid:sodium symporter activity"/>
    <property type="evidence" value="ECO:0007669"/>
    <property type="project" value="InterPro"/>
</dbReference>
<dbReference type="InterPro" id="IPR001463">
    <property type="entry name" value="Na/Ala_symport"/>
</dbReference>
<dbReference type="RefSeq" id="WP_338394122.1">
    <property type="nucleotide sequence ID" value="NZ_AP025314.1"/>
</dbReference>
<dbReference type="Gene3D" id="1.20.1740.10">
    <property type="entry name" value="Amino acid/polyamine transporter I"/>
    <property type="match status" value="1"/>
</dbReference>
<evidence type="ECO:0000256" key="2">
    <source>
        <dbReference type="ARBA" id="ARBA00009261"/>
    </source>
</evidence>
<feature type="transmembrane region" description="Helical" evidence="8">
    <location>
        <begin position="317"/>
        <end position="337"/>
    </location>
</feature>
<dbReference type="Proteomes" id="UP001348817">
    <property type="component" value="Chromosome"/>
</dbReference>
<dbReference type="Pfam" id="PF01235">
    <property type="entry name" value="Na_Ala_symp"/>
    <property type="match status" value="1"/>
</dbReference>
<evidence type="ECO:0000256" key="6">
    <source>
        <dbReference type="ARBA" id="ARBA00022989"/>
    </source>
</evidence>
<dbReference type="EMBL" id="AP025314">
    <property type="protein sequence ID" value="BDD08894.1"/>
    <property type="molecule type" value="Genomic_DNA"/>
</dbReference>
<organism evidence="9 10">
    <name type="scientific">Fulvitalea axinellae</name>
    <dbReference type="NCBI Taxonomy" id="1182444"/>
    <lineage>
        <taxon>Bacteria</taxon>
        <taxon>Pseudomonadati</taxon>
        <taxon>Bacteroidota</taxon>
        <taxon>Cytophagia</taxon>
        <taxon>Cytophagales</taxon>
        <taxon>Persicobacteraceae</taxon>
        <taxon>Fulvitalea</taxon>
    </lineage>
</organism>
<keyword evidence="4 8" id="KW-1003">Cell membrane</keyword>
<evidence type="ECO:0000313" key="9">
    <source>
        <dbReference type="EMBL" id="BDD08894.1"/>
    </source>
</evidence>
<evidence type="ECO:0000256" key="8">
    <source>
        <dbReference type="RuleBase" id="RU363064"/>
    </source>
</evidence>
<comment type="similarity">
    <text evidence="2 8">Belongs to the alanine or glycine:cation symporter (AGCS) (TC 2.A.25) family.</text>
</comment>
<keyword evidence="3 8" id="KW-0813">Transport</keyword>
<sequence length="572" mass="62291">MQELNELLGQIDSMIGGSSWFIWALLGTGIFFTLYLGFPQLRFFAHAIRIVRGKYDRSDDVGDTSHFQALATALSGTVGTGNIAGVALAVHWGGPSALFWMLVTAFLGMTTKFVEVTLSHKYREQAEDGSMAGGPMYYMKNKLNMKWLAAAFAVFTVISSFGTGSLPQINSISNSMATTFQTNETIFGYNFTMVSTGFVLAIFLALVIVGGIKRIAKVTEKLVPAMSIIYLIGALAVIFYNAENIIPSFTAIFADVFTGSSATGGFLGASLAFAINRGVTRGLFSNEAGQGSAPIAHASAKGHEPVSEGMVAILEPFIDTIVICTITGLVLLSSGVWNEKHHNTFQRADLQILSGKYSDTSTEHQQQLAKHLSKETPLPLFNGQIRTENGVAQDANVTVINARSVAEEITFHRDGQPLTEAIAIKDGLPVDATVLVKGKSLVHSAPLTAIAFTRGFFGEYGKYIVTIGLLLFAFSTAISWSYYGDRAMTYLFGSKSVIYYRIVYVVAFFLAAFTDTTIIWTFSGIAIALMTLPNLLGMLLLHKDMKGTLKEYWANFDKEYPQETRKEVEEKA</sequence>
<keyword evidence="7 8" id="KW-0472">Membrane</keyword>
<evidence type="ECO:0000256" key="7">
    <source>
        <dbReference type="ARBA" id="ARBA00023136"/>
    </source>
</evidence>
<feature type="transmembrane region" description="Helical" evidence="8">
    <location>
        <begin position="519"/>
        <end position="541"/>
    </location>
</feature>
<dbReference type="PANTHER" id="PTHR30330">
    <property type="entry name" value="AGSS FAMILY TRANSPORTER, SODIUM-ALANINE"/>
    <property type="match status" value="1"/>
</dbReference>
<dbReference type="NCBIfam" id="TIGR00835">
    <property type="entry name" value="agcS"/>
    <property type="match status" value="1"/>
</dbReference>
<proteinExistence type="inferred from homology"/>
<accession>A0AAU9CA13</accession>